<name>A0A5C5VLK6_9BACT</name>
<evidence type="ECO:0000256" key="3">
    <source>
        <dbReference type="ARBA" id="ARBA00023163"/>
    </source>
</evidence>
<dbReference type="Pfam" id="PF00440">
    <property type="entry name" value="TetR_N"/>
    <property type="match status" value="1"/>
</dbReference>
<dbReference type="Pfam" id="PF14246">
    <property type="entry name" value="TetR_C_7"/>
    <property type="match status" value="1"/>
</dbReference>
<dbReference type="SUPFAM" id="SSF48498">
    <property type="entry name" value="Tetracyclin repressor-like, C-terminal domain"/>
    <property type="match status" value="1"/>
</dbReference>
<dbReference type="PRINTS" id="PR00455">
    <property type="entry name" value="HTHTETR"/>
</dbReference>
<feature type="DNA-binding region" description="H-T-H motif" evidence="4">
    <location>
        <begin position="36"/>
        <end position="55"/>
    </location>
</feature>
<dbReference type="EMBL" id="SJPF01000001">
    <property type="protein sequence ID" value="TWT38907.1"/>
    <property type="molecule type" value="Genomic_DNA"/>
</dbReference>
<dbReference type="PROSITE" id="PS50977">
    <property type="entry name" value="HTH_TETR_2"/>
    <property type="match status" value="1"/>
</dbReference>
<evidence type="ECO:0000313" key="6">
    <source>
        <dbReference type="EMBL" id="TWT38907.1"/>
    </source>
</evidence>
<proteinExistence type="predicted"/>
<keyword evidence="7" id="KW-1185">Reference proteome</keyword>
<dbReference type="AlphaFoldDB" id="A0A5C5VLK6"/>
<evidence type="ECO:0000256" key="4">
    <source>
        <dbReference type="PROSITE-ProRule" id="PRU00335"/>
    </source>
</evidence>
<dbReference type="SUPFAM" id="SSF46689">
    <property type="entry name" value="Homeodomain-like"/>
    <property type="match status" value="1"/>
</dbReference>
<dbReference type="InterPro" id="IPR001647">
    <property type="entry name" value="HTH_TetR"/>
</dbReference>
<dbReference type="RefSeq" id="WP_146429125.1">
    <property type="nucleotide sequence ID" value="NZ_SJPF01000001.1"/>
</dbReference>
<dbReference type="Gene3D" id="1.10.10.60">
    <property type="entry name" value="Homeodomain-like"/>
    <property type="match status" value="1"/>
</dbReference>
<protein>
    <submittedName>
        <fullName evidence="6">HTH-type transcriptional regulator RutR</fullName>
    </submittedName>
</protein>
<organism evidence="6 7">
    <name type="scientific">Blastopirellula retiformator</name>
    <dbReference type="NCBI Taxonomy" id="2527970"/>
    <lineage>
        <taxon>Bacteria</taxon>
        <taxon>Pseudomonadati</taxon>
        <taxon>Planctomycetota</taxon>
        <taxon>Planctomycetia</taxon>
        <taxon>Pirellulales</taxon>
        <taxon>Pirellulaceae</taxon>
        <taxon>Blastopirellula</taxon>
    </lineage>
</organism>
<dbReference type="InterPro" id="IPR009057">
    <property type="entry name" value="Homeodomain-like_sf"/>
</dbReference>
<reference evidence="6 7" key="1">
    <citation type="submission" date="2019-02" db="EMBL/GenBank/DDBJ databases">
        <title>Deep-cultivation of Planctomycetes and their phenomic and genomic characterization uncovers novel biology.</title>
        <authorList>
            <person name="Wiegand S."/>
            <person name="Jogler M."/>
            <person name="Boedeker C."/>
            <person name="Pinto D."/>
            <person name="Vollmers J."/>
            <person name="Rivas-Marin E."/>
            <person name="Kohn T."/>
            <person name="Peeters S.H."/>
            <person name="Heuer A."/>
            <person name="Rast P."/>
            <person name="Oberbeckmann S."/>
            <person name="Bunk B."/>
            <person name="Jeske O."/>
            <person name="Meyerdierks A."/>
            <person name="Storesund J.E."/>
            <person name="Kallscheuer N."/>
            <person name="Luecker S."/>
            <person name="Lage O.M."/>
            <person name="Pohl T."/>
            <person name="Merkel B.J."/>
            <person name="Hornburger P."/>
            <person name="Mueller R.-W."/>
            <person name="Bruemmer F."/>
            <person name="Labrenz M."/>
            <person name="Spormann A.M."/>
            <person name="Op Den Camp H."/>
            <person name="Overmann J."/>
            <person name="Amann R."/>
            <person name="Jetten M.S.M."/>
            <person name="Mascher T."/>
            <person name="Medema M.H."/>
            <person name="Devos D.P."/>
            <person name="Kaster A.-K."/>
            <person name="Ovreas L."/>
            <person name="Rohde M."/>
            <person name="Galperin M.Y."/>
            <person name="Jogler C."/>
        </authorList>
    </citation>
    <scope>NUCLEOTIDE SEQUENCE [LARGE SCALE GENOMIC DNA]</scope>
    <source>
        <strain evidence="6 7">Enr8</strain>
    </source>
</reference>
<feature type="domain" description="HTH tetR-type" evidence="5">
    <location>
        <begin position="13"/>
        <end position="73"/>
    </location>
</feature>
<evidence type="ECO:0000256" key="2">
    <source>
        <dbReference type="ARBA" id="ARBA00023125"/>
    </source>
</evidence>
<keyword evidence="1" id="KW-0805">Transcription regulation</keyword>
<dbReference type="GO" id="GO:0000976">
    <property type="term" value="F:transcription cis-regulatory region binding"/>
    <property type="evidence" value="ECO:0007669"/>
    <property type="project" value="TreeGrafter"/>
</dbReference>
<dbReference type="InterPro" id="IPR039536">
    <property type="entry name" value="TetR_C_Proteobacteria"/>
</dbReference>
<evidence type="ECO:0000259" key="5">
    <source>
        <dbReference type="PROSITE" id="PS50977"/>
    </source>
</evidence>
<dbReference type="Proteomes" id="UP000318878">
    <property type="component" value="Unassembled WGS sequence"/>
</dbReference>
<evidence type="ECO:0000313" key="7">
    <source>
        <dbReference type="Proteomes" id="UP000318878"/>
    </source>
</evidence>
<comment type="caution">
    <text evidence="6">The sequence shown here is derived from an EMBL/GenBank/DDBJ whole genome shotgun (WGS) entry which is preliminary data.</text>
</comment>
<dbReference type="PANTHER" id="PTHR30055:SF146">
    <property type="entry name" value="HTH-TYPE TRANSCRIPTIONAL DUAL REGULATOR CECR"/>
    <property type="match status" value="1"/>
</dbReference>
<dbReference type="Gene3D" id="1.10.357.10">
    <property type="entry name" value="Tetracycline Repressor, domain 2"/>
    <property type="match status" value="1"/>
</dbReference>
<dbReference type="GO" id="GO:0003700">
    <property type="term" value="F:DNA-binding transcription factor activity"/>
    <property type="evidence" value="ECO:0007669"/>
    <property type="project" value="TreeGrafter"/>
</dbReference>
<accession>A0A5C5VLK6</accession>
<dbReference type="OrthoDB" id="9809994at2"/>
<dbReference type="InterPro" id="IPR036271">
    <property type="entry name" value="Tet_transcr_reg_TetR-rel_C_sf"/>
</dbReference>
<dbReference type="PANTHER" id="PTHR30055">
    <property type="entry name" value="HTH-TYPE TRANSCRIPTIONAL REGULATOR RUTR"/>
    <property type="match status" value="1"/>
</dbReference>
<dbReference type="InterPro" id="IPR050109">
    <property type="entry name" value="HTH-type_TetR-like_transc_reg"/>
</dbReference>
<dbReference type="FunFam" id="1.10.10.60:FF:000141">
    <property type="entry name" value="TetR family transcriptional regulator"/>
    <property type="match status" value="1"/>
</dbReference>
<keyword evidence="3" id="KW-0804">Transcription</keyword>
<sequence length="208" mass="23620">MSVELPAESRLTDRKRAAIVAAAVKEFEACGFDNTRMNKIAETAEVSKRTVYNHFESKDALFLAIVQELLDTTEAMPDAPYAPDEPLDEQLIEKANRIIELFTSDSFQSVVRVTLSRFLMAPQLAEQTIGDQKRFRVRLVRWLEEVVAAGQLKIDDCEFAAAQFCGMLQTFTFWPQAFRLEPPPSKTELDRIVRSTVEMFLSRYGVSS</sequence>
<keyword evidence="2 4" id="KW-0238">DNA-binding</keyword>
<evidence type="ECO:0000256" key="1">
    <source>
        <dbReference type="ARBA" id="ARBA00023015"/>
    </source>
</evidence>
<gene>
    <name evidence="6" type="primary">rutR</name>
    <name evidence="6" type="ORF">Enr8_06010</name>
</gene>